<feature type="domain" description="Protein kinase" evidence="5">
    <location>
        <begin position="1429"/>
        <end position="1707"/>
    </location>
</feature>
<feature type="domain" description="Protein kinase" evidence="5">
    <location>
        <begin position="1780"/>
        <end position="2055"/>
    </location>
</feature>
<feature type="domain" description="Protein kinase" evidence="5">
    <location>
        <begin position="359"/>
        <end position="647"/>
    </location>
</feature>
<evidence type="ECO:0000259" key="5">
    <source>
        <dbReference type="PROSITE" id="PS50011"/>
    </source>
</evidence>
<dbReference type="InterPro" id="IPR006597">
    <property type="entry name" value="Sel1-like"/>
</dbReference>
<reference evidence="6 7" key="1">
    <citation type="submission" date="2024-04" db="EMBL/GenBank/DDBJ databases">
        <title>Tritrichomonas musculus Genome.</title>
        <authorList>
            <person name="Alves-Ferreira E."/>
            <person name="Grigg M."/>
            <person name="Lorenzi H."/>
            <person name="Galac M."/>
        </authorList>
    </citation>
    <scope>NUCLEOTIDE SEQUENCE [LARGE SCALE GENOMIC DNA]</scope>
    <source>
        <strain evidence="6 7">EAF2021</strain>
    </source>
</reference>
<keyword evidence="3 4" id="KW-0067">ATP-binding</keyword>
<dbReference type="Gene3D" id="3.30.200.20">
    <property type="entry name" value="Phosphorylase Kinase, domain 1"/>
    <property type="match status" value="2"/>
</dbReference>
<feature type="binding site" evidence="4">
    <location>
        <position position="1458"/>
    </location>
    <ligand>
        <name>ATP</name>
        <dbReference type="ChEBI" id="CHEBI:30616"/>
    </ligand>
</feature>
<dbReference type="EMBL" id="JAPFFF010000018">
    <property type="protein sequence ID" value="KAK8860760.1"/>
    <property type="molecule type" value="Genomic_DNA"/>
</dbReference>
<dbReference type="InterPro" id="IPR008271">
    <property type="entry name" value="Ser/Thr_kinase_AS"/>
</dbReference>
<dbReference type="Pfam" id="PF07714">
    <property type="entry name" value="PK_Tyr_Ser-Thr"/>
    <property type="match status" value="4"/>
</dbReference>
<dbReference type="PROSITE" id="PS50011">
    <property type="entry name" value="PROTEIN_KINASE_DOM"/>
    <property type="match status" value="6"/>
</dbReference>
<evidence type="ECO:0000256" key="2">
    <source>
        <dbReference type="ARBA" id="ARBA00022741"/>
    </source>
</evidence>
<evidence type="ECO:0000256" key="1">
    <source>
        <dbReference type="ARBA" id="ARBA00022527"/>
    </source>
</evidence>
<organism evidence="6 7">
    <name type="scientific">Tritrichomonas musculus</name>
    <dbReference type="NCBI Taxonomy" id="1915356"/>
    <lineage>
        <taxon>Eukaryota</taxon>
        <taxon>Metamonada</taxon>
        <taxon>Parabasalia</taxon>
        <taxon>Tritrichomonadida</taxon>
        <taxon>Tritrichomonadidae</taxon>
        <taxon>Tritrichomonas</taxon>
    </lineage>
</organism>
<proteinExistence type="predicted"/>
<evidence type="ECO:0000313" key="6">
    <source>
        <dbReference type="EMBL" id="KAK8860760.1"/>
    </source>
</evidence>
<dbReference type="PROSITE" id="PS00107">
    <property type="entry name" value="PROTEIN_KINASE_ATP"/>
    <property type="match status" value="1"/>
</dbReference>
<accession>A0ABR2IEU1</accession>
<feature type="domain" description="Protein kinase" evidence="5">
    <location>
        <begin position="14"/>
        <end position="317"/>
    </location>
</feature>
<dbReference type="Pfam" id="PF08238">
    <property type="entry name" value="Sel1"/>
    <property type="match status" value="4"/>
</dbReference>
<dbReference type="PROSITE" id="PS00108">
    <property type="entry name" value="PROTEIN_KINASE_ST"/>
    <property type="match status" value="2"/>
</dbReference>
<keyword evidence="1" id="KW-0418">Kinase</keyword>
<dbReference type="PANTHER" id="PTHR44329">
    <property type="entry name" value="SERINE/THREONINE-PROTEIN KINASE TNNI3K-RELATED"/>
    <property type="match status" value="1"/>
</dbReference>
<keyword evidence="2 4" id="KW-0547">Nucleotide-binding</keyword>
<gene>
    <name evidence="6" type="ORF">M9Y10_012426</name>
</gene>
<dbReference type="Proteomes" id="UP001470230">
    <property type="component" value="Unassembled WGS sequence"/>
</dbReference>
<comment type="caution">
    <text evidence="6">The sequence shown here is derived from an EMBL/GenBank/DDBJ whole genome shotgun (WGS) entry which is preliminary data.</text>
</comment>
<dbReference type="InterPro" id="IPR001245">
    <property type="entry name" value="Ser-Thr/Tyr_kinase_cat_dom"/>
</dbReference>
<dbReference type="SUPFAM" id="SSF56112">
    <property type="entry name" value="Protein kinase-like (PK-like)"/>
    <property type="match status" value="6"/>
</dbReference>
<dbReference type="Gene3D" id="1.25.40.10">
    <property type="entry name" value="Tetratricopeptide repeat domain"/>
    <property type="match status" value="1"/>
</dbReference>
<evidence type="ECO:0000256" key="3">
    <source>
        <dbReference type="ARBA" id="ARBA00022840"/>
    </source>
</evidence>
<dbReference type="Gene3D" id="1.10.510.10">
    <property type="entry name" value="Transferase(Phosphotransferase) domain 1"/>
    <property type="match status" value="6"/>
</dbReference>
<name>A0ABR2IEU1_9EUKA</name>
<keyword evidence="1" id="KW-0808">Transferase</keyword>
<dbReference type="InterPro" id="IPR011990">
    <property type="entry name" value="TPR-like_helical_dom_sf"/>
</dbReference>
<dbReference type="SMART" id="SM00220">
    <property type="entry name" value="S_TKc"/>
    <property type="match status" value="6"/>
</dbReference>
<dbReference type="InterPro" id="IPR051681">
    <property type="entry name" value="Ser/Thr_Kinases-Pseudokinases"/>
</dbReference>
<dbReference type="SMART" id="SM00671">
    <property type="entry name" value="SEL1"/>
    <property type="match status" value="5"/>
</dbReference>
<sequence length="2550" mass="297417">MLPSNKEILDLSDYERDEKLFKNEMFKYYKIIHQSNNKKFLAKIWTDDLDHFIRDKIRDLYREVYINSKINHPSFLKYVGFSLVNFKNKRKPLIVFEYASTGSLNMLLNSTKSQYERKDYHQIYQLTISSDDDDNDDELEEKENIVLTMTQKLIIIYGIAAGISYLHSHDILHRNLNPSSIFLDDSLFPKISGLDISKELIQSSPYDEPRKDGKLKGEKKYLAPEVLSKLEYGKPNDVYAFSLVVYEIMTGKSIYQDFDKTIDLIENVSKQGKRPTFECEIPSCYQNLIERCWSQDPKDRPTFDEIVDELKNNREFITDEVDENQFQNYVNFIETASVSFDPEKTIEQMDELLQSNTNDNKSSDIKPGLRGQVDSSVELDVQNYIIKNEEDGIVVDKETNIKFDYFLSKPINKYLRYEIINYARKVNILSRLDHPAILKFVGYSPVDFKNFPKPTYITEHYKSRDLAYYNEGSFDDQYYLHFDDTQKLIFIYGIASGMAYLHSHNILHRNLKTETIVFNKYFFPKILGFEIAKEIESDSIEPNDTIKGTPACIAPEVYLKKGYSKSSDVYSFSLILYELMTGEKAFKELKDPREIKKTITELNERPEFKQPILQCYRELIEKCWSQEPSDRPTFDEILTELKTNPEFITDTVDKDAFFEYVAYVDEFPVNFYPNRRVEQLDDILKNRLNSFPDIHPSIHFSDMRETEKNDLIIDDKYYLNPDDYDYVSYITKGNFYDVKKVEDKKSQILYAQKKTNNNSLYFHNHEIINFSRELNILLQINHPSILRFIGYYLGDGIEDGKVYIIVEFSSKGSLGKIHKSKRTSKYRERYNSHSTNDEVLVLNSTQKLIIIYGIAAGMSYLHSHNILHRDLKLNNIYLDDSMFPKISGFNIAKEIESDSIEPNDTIKGTPACIAPEVYLKKGYSKSSDVYSFSLIIYELMTGEKAFKELKDPKEIKRTIIELNERPAFNKPILQCYRDLIEKCWSQEPSDRPTFDEILTELKTNPDFITDDINNDEYQSYIKFIDESPASFEYSHKILQLDEYVKNKLNMFYEITLKINFYDIYETETNNICTEYNFCDITNFQKQKLMQKERHFKFYIVSDIKTKSYYFAKKILDFRESSNSYYKDKTIELTNEINNMLKVNHPMFLKFIGYSPFDLKSELFPLIIFEHASNGSLERMMEIGAKNKRDAMFNDTKKLIILYGIATAMSYLHSIDIIHCKLRPSNIFLDDFLFPKITGFDISKNLSDFPIRPLSEIVDSGTVYYDSDIHNPPELMTSFIYSAAGDVYSFGVIAYEFVTEETPFLDELSYNGYRPDFKETTPDCYKKLISKCWAHDPVERPTFEEILKHMKTNPEFITENVDKEEFQNFVQFIDEIQNKFQKNDEAFELDNFIKTQNQRFRKVKIDYNKLRDWKRQQLTVNLGSSDLTKYSKLKKIGNGSFGNVYKIIDKQSNVMYAAKVSKYEIDQCSNDIILNLSREIDIISGLNFPSILKFIGFCPNDFKGKPKPVIITEYALNCSLDYILDMERKGIGNHDWDDTKKLINIYGIAHGMAYLACRDIIHRDLKPANILLDEYLYPKIADFGMAKSIKDKSSFDVEEKHKKPVASGFKGTYAYSAPEIIKKHEYSNKGDVYAFAMITYEIITNEIPFSGFNQYQLFGAIIKGYRPKFRHPIPYCYKNLIRKCWSENPNSRPYFRDICKLLENDPNFITPNVNKEEYYDYIAYLNAIYGDVENEKKNQEEINHTNSLKNKVNKVDVSLIRVEETEDEDVKCDCFIDLSRYERQDILNKCSTYKICQIRERETQNQFAAFMSMYKIKQISKEEAENLSNELKVISQLNHPSLLKFVGFSLTDFKKERKPVIVTELVSNGSLEQILELEKNDIKINGWDSTKKLINIYGIASGMACMHSHGVIHRCLKPSNIYLDEILLPKIGDFGLMTQFCMSDSMTHQSISGETGSPVYTAPEVLEANACSKSMDVYSFSYVVYEILTKEKPFSETDKASQIYQKVVMKGERPVIKENIPRRFKTLIEECWSQDPNQRPTFDDIVYQLRMDDQFITEEISKDDYSKYIEFIDSQISRETEEKIDEDMPEKILETEPEADTINKNEANFVLENQDEVNLEFKELPEKTICIDDVPIIDKYIMANDARRLMDYLIRNCDNETVSFVFDKCHHESKEFYAALCKEGLLSNNAVSHHKCAISLIFDSQDDETVKDRKLRCNEARKHLEAAIELGFNLSFFSLSRLHYEFYKDDEKAFEIAKEGSERGEKYSRCLLGFFTAHGIGTKKDIAKGVPLILSSSADDFIDQFATEIGIYYSMKNDEEEGQKEVFKWFQKAFTMRKTRATINNYGVCYMIGIGVDKSIEKAKEIFQIGVDKNDANSMYHIGFILEGTEKEESLKYYKKAAELGDPRSQLAFAKLIEEKDPNLSLQFYKRAAERNVVEALEILAMKYASENDTENAVKYVSALIKEGGFQFPLKYGIDLYRKKQMKQSFLIFEALSEFNHPIAKYFIAVMKFRGEGCIQNKVESLEIMKSLSNQGVDKATEFLEKLSFMK</sequence>
<dbReference type="Pfam" id="PF00069">
    <property type="entry name" value="Pkinase"/>
    <property type="match status" value="2"/>
</dbReference>
<dbReference type="SUPFAM" id="SSF81901">
    <property type="entry name" value="HCP-like"/>
    <property type="match status" value="2"/>
</dbReference>
<protein>
    <recommendedName>
        <fullName evidence="5">Protein kinase domain-containing protein</fullName>
    </recommendedName>
</protein>
<evidence type="ECO:0000313" key="7">
    <source>
        <dbReference type="Proteomes" id="UP001470230"/>
    </source>
</evidence>
<keyword evidence="1" id="KW-0723">Serine/threonine-protein kinase</keyword>
<dbReference type="InterPro" id="IPR011009">
    <property type="entry name" value="Kinase-like_dom_sf"/>
</dbReference>
<feature type="domain" description="Protein kinase" evidence="5">
    <location>
        <begin position="724"/>
        <end position="1007"/>
    </location>
</feature>
<keyword evidence="7" id="KW-1185">Reference proteome</keyword>
<dbReference type="InterPro" id="IPR017441">
    <property type="entry name" value="Protein_kinase_ATP_BS"/>
</dbReference>
<feature type="domain" description="Protein kinase" evidence="5">
    <location>
        <begin position="1083"/>
        <end position="1355"/>
    </location>
</feature>
<evidence type="ECO:0000256" key="4">
    <source>
        <dbReference type="PROSITE-ProRule" id="PRU10141"/>
    </source>
</evidence>
<dbReference type="InterPro" id="IPR000719">
    <property type="entry name" value="Prot_kinase_dom"/>
</dbReference>